<dbReference type="GO" id="GO:0004866">
    <property type="term" value="F:endopeptidase inhibitor activity"/>
    <property type="evidence" value="ECO:0007669"/>
    <property type="project" value="TreeGrafter"/>
</dbReference>
<organism evidence="3 4">
    <name type="scientific">Malassezia sympodialis (strain ATCC 42132)</name>
    <name type="common">Atopic eczema-associated yeast</name>
    <dbReference type="NCBI Taxonomy" id="1230383"/>
    <lineage>
        <taxon>Eukaryota</taxon>
        <taxon>Fungi</taxon>
        <taxon>Dikarya</taxon>
        <taxon>Basidiomycota</taxon>
        <taxon>Ustilaginomycotina</taxon>
        <taxon>Malasseziomycetes</taxon>
        <taxon>Malasseziales</taxon>
        <taxon>Malasseziaceae</taxon>
        <taxon>Malassezia</taxon>
    </lineage>
</organism>
<dbReference type="SUPFAM" id="SSF54897">
    <property type="entry name" value="Protease propeptides/inhibitors"/>
    <property type="match status" value="1"/>
</dbReference>
<dbReference type="VEuPathDB" id="FungiDB:MSYG_3725"/>
<dbReference type="Gene3D" id="3.30.70.80">
    <property type="entry name" value="Peptidase S8 propeptide/proteinase inhibitor I9"/>
    <property type="match status" value="1"/>
</dbReference>
<evidence type="ECO:0000259" key="2">
    <source>
        <dbReference type="Pfam" id="PF05922"/>
    </source>
</evidence>
<evidence type="ECO:0000256" key="1">
    <source>
        <dbReference type="ARBA" id="ARBA00038069"/>
    </source>
</evidence>
<reference evidence="4" key="1">
    <citation type="journal article" date="2017" name="Nucleic Acids Res.">
        <title>Proteogenomics produces comprehensive and highly accurate protein-coding gene annotation in a complete genome assembly of Malassezia sympodialis.</title>
        <authorList>
            <person name="Zhu Y."/>
            <person name="Engstroem P.G."/>
            <person name="Tellgren-Roth C."/>
            <person name="Baudo C.D."/>
            <person name="Kennell J.C."/>
            <person name="Sun S."/>
            <person name="Billmyre R.B."/>
            <person name="Schroeder M.S."/>
            <person name="Andersson A."/>
            <person name="Holm T."/>
            <person name="Sigurgeirsson B."/>
            <person name="Wu G."/>
            <person name="Sankaranarayanan S.R."/>
            <person name="Siddharthan R."/>
            <person name="Sanyal K."/>
            <person name="Lundeberg J."/>
            <person name="Nystedt B."/>
            <person name="Boekhout T."/>
            <person name="Dawson T.L. Jr."/>
            <person name="Heitman J."/>
            <person name="Scheynius A."/>
            <person name="Lehtioe J."/>
        </authorList>
    </citation>
    <scope>NUCLEOTIDE SEQUENCE [LARGE SCALE GENOMIC DNA]</scope>
    <source>
        <strain evidence="4">ATCC 42132</strain>
    </source>
</reference>
<dbReference type="OrthoDB" id="5518345at2759"/>
<dbReference type="GO" id="GO:0042144">
    <property type="term" value="P:vacuole fusion, non-autophagic"/>
    <property type="evidence" value="ECO:0007669"/>
    <property type="project" value="TreeGrafter"/>
</dbReference>
<name>A0A1M8AA68_MALS4</name>
<keyword evidence="4" id="KW-1185">Reference proteome</keyword>
<proteinExistence type="inferred from homology"/>
<evidence type="ECO:0000313" key="3">
    <source>
        <dbReference type="EMBL" id="SHO79376.1"/>
    </source>
</evidence>
<comment type="similarity">
    <text evidence="1">Belongs to the protease inhibitor I9 family.</text>
</comment>
<accession>A0A1M8AA68</accession>
<dbReference type="PANTHER" id="PTHR28288:SF2">
    <property type="entry name" value="PROTEASE B INHIBITOR 2"/>
    <property type="match status" value="1"/>
</dbReference>
<gene>
    <name evidence="3" type="ORF">MSYG_3725</name>
</gene>
<dbReference type="PANTHER" id="PTHR28288">
    <property type="entry name" value="PROTEASE B INHIBITOR 2"/>
    <property type="match status" value="1"/>
</dbReference>
<dbReference type="AlphaFoldDB" id="A0A1M8AA68"/>
<dbReference type="InterPro" id="IPR010259">
    <property type="entry name" value="S8pro/Inhibitor_I9"/>
</dbReference>
<dbReference type="Proteomes" id="UP000186303">
    <property type="component" value="Chromosome 6"/>
</dbReference>
<feature type="domain" description="Inhibitor I9" evidence="2">
    <location>
        <begin position="4"/>
        <end position="78"/>
    </location>
</feature>
<dbReference type="InterPro" id="IPR052471">
    <property type="entry name" value="PBI_I9"/>
</dbReference>
<dbReference type="Pfam" id="PF05922">
    <property type="entry name" value="Inhibitor_I9"/>
    <property type="match status" value="1"/>
</dbReference>
<evidence type="ECO:0000313" key="4">
    <source>
        <dbReference type="Proteomes" id="UP000186303"/>
    </source>
</evidence>
<dbReference type="InterPro" id="IPR037045">
    <property type="entry name" value="S8pro/Inhibitor_I9_sf"/>
</dbReference>
<sequence>MQSYVIIFKDGVPDEEIKHQAKELSALGGNIAHWYTTSFLRGFSAQLPNSVAERLRHETEEKQHPCIDYIEPDQPMRMQ</sequence>
<dbReference type="EMBL" id="LT671826">
    <property type="protein sequence ID" value="SHO79376.1"/>
    <property type="molecule type" value="Genomic_DNA"/>
</dbReference>
<protein>
    <recommendedName>
        <fullName evidence="2">Inhibitor I9 domain-containing protein</fullName>
    </recommendedName>
</protein>